<dbReference type="AlphaFoldDB" id="A0A4V2V4X4"/>
<dbReference type="SUPFAM" id="SSF49764">
    <property type="entry name" value="HSP20-like chaperones"/>
    <property type="match status" value="1"/>
</dbReference>
<evidence type="ECO:0000256" key="1">
    <source>
        <dbReference type="PROSITE-ProRule" id="PRU00285"/>
    </source>
</evidence>
<name>A0A4V2V4X4_9HYPH</name>
<dbReference type="EMBL" id="SMAR01000003">
    <property type="protein sequence ID" value="TCT43052.1"/>
    <property type="molecule type" value="Genomic_DNA"/>
</dbReference>
<accession>A0A4V2V4X4</accession>
<organism evidence="4 5">
    <name type="scientific">Martelella mediterranea</name>
    <dbReference type="NCBI Taxonomy" id="293089"/>
    <lineage>
        <taxon>Bacteria</taxon>
        <taxon>Pseudomonadati</taxon>
        <taxon>Pseudomonadota</taxon>
        <taxon>Alphaproteobacteria</taxon>
        <taxon>Hyphomicrobiales</taxon>
        <taxon>Aurantimonadaceae</taxon>
        <taxon>Martelella</taxon>
    </lineage>
</organism>
<protein>
    <submittedName>
        <fullName evidence="4">HSP20 family molecular chaperone IbpA</fullName>
    </submittedName>
</protein>
<dbReference type="Pfam" id="PF00011">
    <property type="entry name" value="HSP20"/>
    <property type="match status" value="1"/>
</dbReference>
<dbReference type="OrthoDB" id="9810618at2"/>
<comment type="similarity">
    <text evidence="1 2">Belongs to the small heat shock protein (HSP20) family.</text>
</comment>
<comment type="caution">
    <text evidence="4">The sequence shown here is derived from an EMBL/GenBank/DDBJ whole genome shotgun (WGS) entry which is preliminary data.</text>
</comment>
<dbReference type="RefSeq" id="WP_132308446.1">
    <property type="nucleotide sequence ID" value="NZ_SMAR01000003.1"/>
</dbReference>
<proteinExistence type="inferred from homology"/>
<dbReference type="PANTHER" id="PTHR47062">
    <property type="match status" value="1"/>
</dbReference>
<keyword evidence="5" id="KW-1185">Reference proteome</keyword>
<dbReference type="Proteomes" id="UP000295097">
    <property type="component" value="Unassembled WGS sequence"/>
</dbReference>
<dbReference type="PROSITE" id="PS01031">
    <property type="entry name" value="SHSP"/>
    <property type="match status" value="1"/>
</dbReference>
<reference evidence="4 5" key="1">
    <citation type="submission" date="2019-03" db="EMBL/GenBank/DDBJ databases">
        <title>Freshwater and sediment microbial communities from various areas in North America, analyzing microbe dynamics in response to fracking.</title>
        <authorList>
            <person name="Lamendella R."/>
        </authorList>
    </citation>
    <scope>NUCLEOTIDE SEQUENCE [LARGE SCALE GENOMIC DNA]</scope>
    <source>
        <strain evidence="4 5">175.2</strain>
    </source>
</reference>
<evidence type="ECO:0000259" key="3">
    <source>
        <dbReference type="PROSITE" id="PS01031"/>
    </source>
</evidence>
<evidence type="ECO:0000256" key="2">
    <source>
        <dbReference type="RuleBase" id="RU003616"/>
    </source>
</evidence>
<gene>
    <name evidence="4" type="ORF">EDC90_100359</name>
</gene>
<dbReference type="PANTHER" id="PTHR47062:SF1">
    <property type="entry name" value="SMALL HEAT SHOCK PROTEIN IBPA"/>
    <property type="match status" value="1"/>
</dbReference>
<dbReference type="InterPro" id="IPR002068">
    <property type="entry name" value="A-crystallin/Hsp20_dom"/>
</dbReference>
<evidence type="ECO:0000313" key="4">
    <source>
        <dbReference type="EMBL" id="TCT43052.1"/>
    </source>
</evidence>
<dbReference type="Gene3D" id="2.60.40.790">
    <property type="match status" value="1"/>
</dbReference>
<feature type="domain" description="SHSP" evidence="3">
    <location>
        <begin position="22"/>
        <end position="133"/>
    </location>
</feature>
<evidence type="ECO:0000313" key="5">
    <source>
        <dbReference type="Proteomes" id="UP000295097"/>
    </source>
</evidence>
<sequence length="134" mass="15241">MPRIDLRLDPLILQSAAAETVVKGSAGYPPFDIAWFPDEPEGIFLRITLAVAGFDESELELYVENNLLLVSGLQEERQSGEFLYRGIAGRQFKRQFQLADRMDVKRAYLERGLLNIDLSRTPKEVRKINISVSK</sequence>
<dbReference type="InterPro" id="IPR008978">
    <property type="entry name" value="HSP20-like_chaperone"/>
</dbReference>